<feature type="signal peptide" evidence="1">
    <location>
        <begin position="1"/>
        <end position="23"/>
    </location>
</feature>
<dbReference type="AlphaFoldDB" id="A0A1E3WE47"/>
<dbReference type="Proteomes" id="UP000095042">
    <property type="component" value="Unassembled WGS sequence"/>
</dbReference>
<dbReference type="EMBL" id="LPWD01000021">
    <property type="protein sequence ID" value="ODS04061.1"/>
    <property type="molecule type" value="Genomic_DNA"/>
</dbReference>
<evidence type="ECO:0000313" key="2">
    <source>
        <dbReference type="EMBL" id="ODS04061.1"/>
    </source>
</evidence>
<dbReference type="NCBIfam" id="TIGR02001">
    <property type="entry name" value="gcw_chp"/>
    <property type="match status" value="1"/>
</dbReference>
<dbReference type="Pfam" id="PF09694">
    <property type="entry name" value="Gcw_chp"/>
    <property type="match status" value="1"/>
</dbReference>
<evidence type="ECO:0000313" key="3">
    <source>
        <dbReference type="Proteomes" id="UP000095042"/>
    </source>
</evidence>
<protein>
    <recommendedName>
        <fullName evidence="4">Porin domain-containing protein</fullName>
    </recommendedName>
</protein>
<evidence type="ECO:0008006" key="4">
    <source>
        <dbReference type="Google" id="ProtNLM"/>
    </source>
</evidence>
<gene>
    <name evidence="2" type="ORF">AUC71_06080</name>
</gene>
<sequence length="248" mass="26474">MGTVKLCIASAILTAGMSIPAQSEEFTLGGTTAFTTNYVFRGVSQTNNNPAVQASLDAGYGIFYAGIWGSNVDFGGGPFGQDIATVEIDYYAGIAPEWQGISFDIAGLYYTYPGAYDPAGNFDYFELKTGASYTFGEAFTVGVANYWTPDYSGEIGDGDALEFSAEYAFGGKLFNFFTPSVSGLVGRQWTEVVDFTYWNAGLTLGFMDNFAADIRYWDTDLSDAGCAGFIGSANNCDSRVVGTISASF</sequence>
<proteinExistence type="predicted"/>
<keyword evidence="1" id="KW-0732">Signal</keyword>
<name>A0A1E3WE47_9HYPH</name>
<dbReference type="InterPro" id="IPR010239">
    <property type="entry name" value="CHP02001"/>
</dbReference>
<comment type="caution">
    <text evidence="2">The sequence shown here is derived from an EMBL/GenBank/DDBJ whole genome shotgun (WGS) entry which is preliminary data.</text>
</comment>
<evidence type="ECO:0000256" key="1">
    <source>
        <dbReference type="SAM" id="SignalP"/>
    </source>
</evidence>
<reference evidence="2 3" key="1">
    <citation type="journal article" date="2016" name="Environ. Microbiol.">
        <title>New Methyloceanibacter diversity from North Sea sediments includes methanotroph containing solely the soluble methane monooxygenase.</title>
        <authorList>
            <person name="Vekeman B."/>
            <person name="Kerckhof F.M."/>
            <person name="Cremers G."/>
            <person name="de Vos P."/>
            <person name="Vandamme P."/>
            <person name="Boon N."/>
            <person name="Op den Camp H.J."/>
            <person name="Heylen K."/>
        </authorList>
    </citation>
    <scope>NUCLEOTIDE SEQUENCE [LARGE SCALE GENOMIC DNA]</scope>
    <source>
        <strain evidence="2 3">R-67177</strain>
    </source>
</reference>
<organism evidence="2 3">
    <name type="scientific">Methyloceanibacter marginalis</name>
    <dbReference type="NCBI Taxonomy" id="1774971"/>
    <lineage>
        <taxon>Bacteria</taxon>
        <taxon>Pseudomonadati</taxon>
        <taxon>Pseudomonadota</taxon>
        <taxon>Alphaproteobacteria</taxon>
        <taxon>Hyphomicrobiales</taxon>
        <taxon>Hyphomicrobiaceae</taxon>
        <taxon>Methyloceanibacter</taxon>
    </lineage>
</organism>
<feature type="chain" id="PRO_5009139253" description="Porin domain-containing protein" evidence="1">
    <location>
        <begin position="24"/>
        <end position="248"/>
    </location>
</feature>
<keyword evidence="3" id="KW-1185">Reference proteome</keyword>
<accession>A0A1E3WE47</accession>